<evidence type="ECO:0000313" key="3">
    <source>
        <dbReference type="Proteomes" id="UP000184085"/>
    </source>
</evidence>
<feature type="signal peptide" evidence="1">
    <location>
        <begin position="1"/>
        <end position="23"/>
    </location>
</feature>
<sequence length="286" mass="30188">MELKFKKSFALGVALFAPITGFAAGLTEVGDEVIAQQRAALAASSVGAGFGPQAPRDLRNSEGSNKRIFGMAPAESQMNLCNIHFHKGAEHAGGEFTKFLGNGDGAGHGTGYAYDGDLTEAELTPIAAPIGTGDHGKLQSGDTIEVHFVHTSADVVPGPTLGACIADSNGNPQLRVETQVMVLVNDASAHNFKSLAQLNEVDGYWQAPNVPSDTGTPILYTGSTTGPSYNEVASPFEVTWSVRPEVIKVDINSVAAWYEDNVFEEDHAHAVRNLVVNPALLSRISK</sequence>
<organism evidence="2 3">
    <name type="scientific">Donghicola eburneus</name>
    <dbReference type="NCBI Taxonomy" id="393278"/>
    <lineage>
        <taxon>Bacteria</taxon>
        <taxon>Pseudomonadati</taxon>
        <taxon>Pseudomonadota</taxon>
        <taxon>Alphaproteobacteria</taxon>
        <taxon>Rhodobacterales</taxon>
        <taxon>Roseobacteraceae</taxon>
        <taxon>Donghicola</taxon>
    </lineage>
</organism>
<gene>
    <name evidence="2" type="ORF">KARMA_0394</name>
</gene>
<dbReference type="RefSeq" id="WP_143152071.1">
    <property type="nucleotide sequence ID" value="NZ_FMJB01000017.1"/>
</dbReference>
<dbReference type="SUPFAM" id="SSF51069">
    <property type="entry name" value="Carbonic anhydrase"/>
    <property type="match status" value="1"/>
</dbReference>
<accession>A0A1M4MVA5</accession>
<proteinExistence type="predicted"/>
<name>A0A1M4MVA5_9RHOB</name>
<evidence type="ECO:0000256" key="1">
    <source>
        <dbReference type="SAM" id="SignalP"/>
    </source>
</evidence>
<dbReference type="InterPro" id="IPR036398">
    <property type="entry name" value="CA_dom_sf"/>
</dbReference>
<feature type="chain" id="PRO_5009906568" evidence="1">
    <location>
        <begin position="24"/>
        <end position="286"/>
    </location>
</feature>
<dbReference type="Pfam" id="PF10563">
    <property type="entry name" value="CA_like"/>
    <property type="match status" value="1"/>
</dbReference>
<keyword evidence="3" id="KW-1185">Reference proteome</keyword>
<evidence type="ECO:0000313" key="2">
    <source>
        <dbReference type="EMBL" id="SCM66221.1"/>
    </source>
</evidence>
<dbReference type="AlphaFoldDB" id="A0A1M4MVA5"/>
<dbReference type="EMBL" id="FMJB01000017">
    <property type="protein sequence ID" value="SCM66221.1"/>
    <property type="molecule type" value="Genomic_DNA"/>
</dbReference>
<dbReference type="InterPro" id="IPR018883">
    <property type="entry name" value="Delta_CA"/>
</dbReference>
<dbReference type="Proteomes" id="UP000184085">
    <property type="component" value="Unassembled WGS sequence"/>
</dbReference>
<keyword evidence="1" id="KW-0732">Signal</keyword>
<reference evidence="3" key="1">
    <citation type="submission" date="2016-09" db="EMBL/GenBank/DDBJ databases">
        <authorList>
            <person name="Wibberg D."/>
        </authorList>
    </citation>
    <scope>NUCLEOTIDE SEQUENCE [LARGE SCALE GENOMIC DNA]</scope>
</reference>
<protein>
    <submittedName>
        <fullName evidence="2">Putative secreted protein</fullName>
    </submittedName>
</protein>